<name>A0ABT4VN76_9HYPH</name>
<dbReference type="Gene3D" id="2.70.70.10">
    <property type="entry name" value="Glucose Permease (Domain IIA)"/>
    <property type="match status" value="1"/>
</dbReference>
<evidence type="ECO:0000313" key="9">
    <source>
        <dbReference type="EMBL" id="MDA4845625.1"/>
    </source>
</evidence>
<dbReference type="Proteomes" id="UP001148313">
    <property type="component" value="Unassembled WGS sequence"/>
</dbReference>
<feature type="region of interest" description="Disordered" evidence="7">
    <location>
        <begin position="275"/>
        <end position="301"/>
    </location>
</feature>
<reference evidence="9" key="1">
    <citation type="submission" date="2022-11" db="EMBL/GenBank/DDBJ databases">
        <title>Hoeflea poritis sp. nov., isolated from scleractinian coral Porites lutea.</title>
        <authorList>
            <person name="Zhang G."/>
            <person name="Wei Q."/>
            <person name="Cai L."/>
        </authorList>
    </citation>
    <scope>NUCLEOTIDE SEQUENCE</scope>
    <source>
        <strain evidence="9">E7-10</strain>
    </source>
</reference>
<comment type="cofactor">
    <cofactor evidence="1">
        <name>Zn(2+)</name>
        <dbReference type="ChEBI" id="CHEBI:29105"/>
    </cofactor>
</comment>
<protein>
    <submittedName>
        <fullName evidence="9">Murein hydrolase activator EnvC</fullName>
    </submittedName>
</protein>
<keyword evidence="3" id="KW-0479">Metal-binding</keyword>
<keyword evidence="4 9" id="KW-0378">Hydrolase</keyword>
<organism evidence="9 10">
    <name type="scientific">Hoeflea poritis</name>
    <dbReference type="NCBI Taxonomy" id="2993659"/>
    <lineage>
        <taxon>Bacteria</taxon>
        <taxon>Pseudomonadati</taxon>
        <taxon>Pseudomonadota</taxon>
        <taxon>Alphaproteobacteria</taxon>
        <taxon>Hyphomicrobiales</taxon>
        <taxon>Rhizobiaceae</taxon>
        <taxon>Hoeflea</taxon>
    </lineage>
</organism>
<dbReference type="PANTHER" id="PTHR21666:SF288">
    <property type="entry name" value="CELL DIVISION PROTEIN YTFB"/>
    <property type="match status" value="1"/>
</dbReference>
<evidence type="ECO:0000313" key="10">
    <source>
        <dbReference type="Proteomes" id="UP001148313"/>
    </source>
</evidence>
<evidence type="ECO:0000256" key="2">
    <source>
        <dbReference type="ARBA" id="ARBA00022670"/>
    </source>
</evidence>
<dbReference type="GO" id="GO:0016787">
    <property type="term" value="F:hydrolase activity"/>
    <property type="evidence" value="ECO:0007669"/>
    <property type="project" value="UniProtKB-KW"/>
</dbReference>
<proteinExistence type="predicted"/>
<evidence type="ECO:0000256" key="1">
    <source>
        <dbReference type="ARBA" id="ARBA00001947"/>
    </source>
</evidence>
<feature type="domain" description="M23ase beta-sheet core" evidence="8">
    <location>
        <begin position="342"/>
        <end position="443"/>
    </location>
</feature>
<evidence type="ECO:0000256" key="3">
    <source>
        <dbReference type="ARBA" id="ARBA00022723"/>
    </source>
</evidence>
<dbReference type="InterPro" id="IPR016047">
    <property type="entry name" value="M23ase_b-sheet_dom"/>
</dbReference>
<dbReference type="PANTHER" id="PTHR21666">
    <property type="entry name" value="PEPTIDASE-RELATED"/>
    <property type="match status" value="1"/>
</dbReference>
<evidence type="ECO:0000256" key="4">
    <source>
        <dbReference type="ARBA" id="ARBA00022801"/>
    </source>
</evidence>
<evidence type="ECO:0000256" key="5">
    <source>
        <dbReference type="ARBA" id="ARBA00022833"/>
    </source>
</evidence>
<dbReference type="Gene3D" id="6.10.250.3150">
    <property type="match status" value="1"/>
</dbReference>
<dbReference type="InterPro" id="IPR050570">
    <property type="entry name" value="Cell_wall_metabolism_enzyme"/>
</dbReference>
<feature type="compositionally biased region" description="Basic and acidic residues" evidence="7">
    <location>
        <begin position="276"/>
        <end position="301"/>
    </location>
</feature>
<evidence type="ECO:0000259" key="8">
    <source>
        <dbReference type="Pfam" id="PF01551"/>
    </source>
</evidence>
<dbReference type="InterPro" id="IPR011055">
    <property type="entry name" value="Dup_hybrid_motif"/>
</dbReference>
<dbReference type="SUPFAM" id="SSF51261">
    <property type="entry name" value="Duplicated hybrid motif"/>
    <property type="match status" value="1"/>
</dbReference>
<keyword evidence="5" id="KW-0862">Zinc</keyword>
<keyword evidence="2" id="KW-0645">Protease</keyword>
<dbReference type="EMBL" id="JAPJZH010000005">
    <property type="protein sequence ID" value="MDA4845625.1"/>
    <property type="molecule type" value="Genomic_DNA"/>
</dbReference>
<dbReference type="Pfam" id="PF01551">
    <property type="entry name" value="Peptidase_M23"/>
    <property type="match status" value="1"/>
</dbReference>
<accession>A0ABT4VN76</accession>
<comment type="caution">
    <text evidence="9">The sequence shown here is derived from an EMBL/GenBank/DDBJ whole genome shotgun (WGS) entry which is preliminary data.</text>
</comment>
<evidence type="ECO:0000256" key="6">
    <source>
        <dbReference type="ARBA" id="ARBA00023049"/>
    </source>
</evidence>
<evidence type="ECO:0000256" key="7">
    <source>
        <dbReference type="SAM" id="MobiDB-lite"/>
    </source>
</evidence>
<gene>
    <name evidence="9" type="ORF">OOZ53_09715</name>
</gene>
<dbReference type="CDD" id="cd12797">
    <property type="entry name" value="M23_peptidase"/>
    <property type="match status" value="1"/>
</dbReference>
<keyword evidence="10" id="KW-1185">Reference proteome</keyword>
<sequence length="459" mass="49434">MPGLAAGGIILAAILTGPVTPANAQSVQTSQSLKSGRAGEATVQQLDEQRRKGLGELEKVTADIELSRERRAALESGIDSLKKDQATIRTELIQSAKTQKKLSEEVGESELRLASLGGRHDELRQSLNARRGVLAEVLAALQRMGRNPPPALLVSPEDALSSVRSAILLGAVVPEIRGQTEKLVADLKELTDVRASIANERERLIATLQEQAEQEERLTLLLAEKRKLAEQSREKLEQEAAASQRLAARARSLEDLIASLGDEIESVQRAVQEAELAEKQRAEQSRTQREKARETARKAPPDADRIAPAFAFSQLKKKLELPVAGNRKFGFGEDDGTGRPLKGMMVSTVPDAIVTAPADGWVVYSGPFRSYGELIILNAGDGYHLVLAGMGSTNADIGQFVVAGEPIGRMNTAKVVSASVLALATAEPTLYIEFRKNGKPVDPAPWWASKPSGRVSNDS</sequence>
<keyword evidence="6" id="KW-0482">Metalloprotease</keyword>